<gene>
    <name evidence="2" type="ORF">RRF57_002534</name>
</gene>
<evidence type="ECO:0000256" key="1">
    <source>
        <dbReference type="SAM" id="MobiDB-lite"/>
    </source>
</evidence>
<sequence length="59" mass="6105">MIKDGPGAGRGKFQGGPTTAGSLIGHTLGMDVTPYDTNLREHISTKAGLVTECTCIAEE</sequence>
<reference evidence="2 3" key="1">
    <citation type="submission" date="2023-10" db="EMBL/GenBank/DDBJ databases">
        <title>Draft genome sequence of Xylaria bambusicola isolate GMP-LS, the root and basal stem rot pathogen of sugarcane in Indonesia.</title>
        <authorList>
            <person name="Selvaraj P."/>
            <person name="Muralishankar V."/>
            <person name="Muruganantham S."/>
            <person name="Sp S."/>
            <person name="Haryani S."/>
            <person name="Lau K.J.X."/>
            <person name="Naqvi N.I."/>
        </authorList>
    </citation>
    <scope>NUCLEOTIDE SEQUENCE [LARGE SCALE GENOMIC DNA]</scope>
    <source>
        <strain evidence="2">GMP-LS</strain>
    </source>
</reference>
<proteinExistence type="predicted"/>
<evidence type="ECO:0000313" key="2">
    <source>
        <dbReference type="EMBL" id="KAK5626819.1"/>
    </source>
</evidence>
<dbReference type="EMBL" id="JAWHQM010000004">
    <property type="protein sequence ID" value="KAK5626819.1"/>
    <property type="molecule type" value="Genomic_DNA"/>
</dbReference>
<feature type="compositionally biased region" description="Gly residues" evidence="1">
    <location>
        <begin position="1"/>
        <end position="14"/>
    </location>
</feature>
<dbReference type="AlphaFoldDB" id="A0AAN7UJ49"/>
<accession>A0AAN7UJ49</accession>
<protein>
    <submittedName>
        <fullName evidence="2">Uncharacterized protein</fullName>
    </submittedName>
</protein>
<evidence type="ECO:0000313" key="3">
    <source>
        <dbReference type="Proteomes" id="UP001305414"/>
    </source>
</evidence>
<keyword evidence="3" id="KW-1185">Reference proteome</keyword>
<dbReference type="Proteomes" id="UP001305414">
    <property type="component" value="Unassembled WGS sequence"/>
</dbReference>
<feature type="region of interest" description="Disordered" evidence="1">
    <location>
        <begin position="1"/>
        <end position="25"/>
    </location>
</feature>
<comment type="caution">
    <text evidence="2">The sequence shown here is derived from an EMBL/GenBank/DDBJ whole genome shotgun (WGS) entry which is preliminary data.</text>
</comment>
<organism evidence="2 3">
    <name type="scientific">Xylaria bambusicola</name>
    <dbReference type="NCBI Taxonomy" id="326684"/>
    <lineage>
        <taxon>Eukaryota</taxon>
        <taxon>Fungi</taxon>
        <taxon>Dikarya</taxon>
        <taxon>Ascomycota</taxon>
        <taxon>Pezizomycotina</taxon>
        <taxon>Sordariomycetes</taxon>
        <taxon>Xylariomycetidae</taxon>
        <taxon>Xylariales</taxon>
        <taxon>Xylariaceae</taxon>
        <taxon>Xylaria</taxon>
    </lineage>
</organism>
<name>A0AAN7UJ49_9PEZI</name>